<proteinExistence type="predicted"/>
<dbReference type="GO" id="GO:0005829">
    <property type="term" value="C:cytosol"/>
    <property type="evidence" value="ECO:0007669"/>
    <property type="project" value="TreeGrafter"/>
</dbReference>
<keyword evidence="4" id="KW-0547">Nucleotide-binding</keyword>
<dbReference type="Pfam" id="PF03590">
    <property type="entry name" value="AsnA"/>
    <property type="match status" value="1"/>
</dbReference>
<dbReference type="InterPro" id="IPR004618">
    <property type="entry name" value="AsnA"/>
</dbReference>
<feature type="chain" id="PRO_5040433501" evidence="7">
    <location>
        <begin position="20"/>
        <end position="435"/>
    </location>
</feature>
<dbReference type="Gene3D" id="3.30.930.10">
    <property type="entry name" value="Bira Bifunctional Protein, Domain 2"/>
    <property type="match status" value="1"/>
</dbReference>
<keyword evidence="5" id="KW-0067">ATP-binding</keyword>
<evidence type="ECO:0000256" key="6">
    <source>
        <dbReference type="ARBA" id="ARBA00022888"/>
    </source>
</evidence>
<keyword evidence="7" id="KW-0732">Signal</keyword>
<dbReference type="SUPFAM" id="SSF55681">
    <property type="entry name" value="Class II aaRS and biotin synthetases"/>
    <property type="match status" value="1"/>
</dbReference>
<feature type="domain" description="Aminoacyl-transfer RNA synthetases class-II family profile" evidence="8">
    <location>
        <begin position="187"/>
        <end position="419"/>
    </location>
</feature>
<keyword evidence="2 9" id="KW-0436">Ligase</keyword>
<comment type="caution">
    <text evidence="9">The sequence shown here is derived from an EMBL/GenBank/DDBJ whole genome shotgun (WGS) entry which is preliminary data.</text>
</comment>
<evidence type="ECO:0000256" key="5">
    <source>
        <dbReference type="ARBA" id="ARBA00022840"/>
    </source>
</evidence>
<evidence type="ECO:0000259" key="8">
    <source>
        <dbReference type="PROSITE" id="PS50862"/>
    </source>
</evidence>
<dbReference type="OrthoDB" id="10260193at2759"/>
<dbReference type="GO" id="GO:0004071">
    <property type="term" value="F:aspartate-ammonia ligase activity"/>
    <property type="evidence" value="ECO:0007669"/>
    <property type="project" value="InterPro"/>
</dbReference>
<keyword evidence="6" id="KW-0061">Asparagine biosynthesis</keyword>
<dbReference type="Proteomes" id="UP001153069">
    <property type="component" value="Unassembled WGS sequence"/>
</dbReference>
<evidence type="ECO:0000313" key="9">
    <source>
        <dbReference type="EMBL" id="CAB9501152.1"/>
    </source>
</evidence>
<evidence type="ECO:0000313" key="10">
    <source>
        <dbReference type="Proteomes" id="UP001153069"/>
    </source>
</evidence>
<evidence type="ECO:0000256" key="1">
    <source>
        <dbReference type="ARBA" id="ARBA00022490"/>
    </source>
</evidence>
<dbReference type="PANTHER" id="PTHR30073:SF5">
    <property type="entry name" value="ASPARTATE--AMMONIA LIGASE"/>
    <property type="match status" value="1"/>
</dbReference>
<sequence length="435" mass="49274">MMATELFVVATLLLSQGNAFLPKHVVPRTTRFGSTMDRTETEQESDYMPASLLPPMYNRPAIASNRLSPMEIQRAIVDVKKFVESRLESDLNLIKHTTPIAFLRGTGVNDELDGTESKSAVRFSVPNKNMPRGVIPTEEMMKAPSPYEMDCEVVQSLAKWKRVMLGRLGCQVGEGIYCDSTSIRKGYKGDVTHSAVADQWDFEIRIDKQQRTVQQLQKYVRTLWKIITDAEDYILAKYPSILLPEHPTADWRLPKEIKFVTAQQLHDEFPNESIHGRENKAVEKYEAIFICGMGWPMADGSPAEEQRSPSYDDWNLNGDIMVGHPLTEYRHELSSMGIRVDKESLFKQLEHRGALHETELDFQKAVLQEDLPFSYGGGIGISRLLMLLLRMGHIGQVQVGLWHDEHYKQAFDAGIDLIPDRIVHYDSGVGGKLAP</sequence>
<dbReference type="PANTHER" id="PTHR30073">
    <property type="entry name" value="ASPARTATE--AMMONIA LIGASE"/>
    <property type="match status" value="1"/>
</dbReference>
<dbReference type="PROSITE" id="PS50862">
    <property type="entry name" value="AA_TRNA_LIGASE_II"/>
    <property type="match status" value="1"/>
</dbReference>
<protein>
    <submittedName>
        <fullName evidence="9">Aspartate--ammonia ligase</fullName>
    </submittedName>
</protein>
<organism evidence="9 10">
    <name type="scientific">Seminavis robusta</name>
    <dbReference type="NCBI Taxonomy" id="568900"/>
    <lineage>
        <taxon>Eukaryota</taxon>
        <taxon>Sar</taxon>
        <taxon>Stramenopiles</taxon>
        <taxon>Ochrophyta</taxon>
        <taxon>Bacillariophyta</taxon>
        <taxon>Bacillariophyceae</taxon>
        <taxon>Bacillariophycidae</taxon>
        <taxon>Naviculales</taxon>
        <taxon>Naviculaceae</taxon>
        <taxon>Seminavis</taxon>
    </lineage>
</organism>
<reference evidence="9" key="1">
    <citation type="submission" date="2020-06" db="EMBL/GenBank/DDBJ databases">
        <authorList>
            <consortium name="Plant Systems Biology data submission"/>
        </authorList>
    </citation>
    <scope>NUCLEOTIDE SEQUENCE</scope>
    <source>
        <strain evidence="9">D6</strain>
    </source>
</reference>
<dbReference type="GO" id="GO:0006529">
    <property type="term" value="P:asparagine biosynthetic process"/>
    <property type="evidence" value="ECO:0007669"/>
    <property type="project" value="UniProtKB-KW"/>
</dbReference>
<dbReference type="InterPro" id="IPR006195">
    <property type="entry name" value="aa-tRNA-synth_II"/>
</dbReference>
<gene>
    <name evidence="9" type="ORF">SEMRO_101_G051570.1</name>
</gene>
<name>A0A9N8DD96_9STRA</name>
<keyword evidence="3" id="KW-0028">Amino-acid biosynthesis</keyword>
<dbReference type="InterPro" id="IPR045864">
    <property type="entry name" value="aa-tRNA-synth_II/BPL/LPL"/>
</dbReference>
<keyword evidence="1" id="KW-0963">Cytoplasm</keyword>
<feature type="signal peptide" evidence="7">
    <location>
        <begin position="1"/>
        <end position="19"/>
    </location>
</feature>
<dbReference type="AlphaFoldDB" id="A0A9N8DD96"/>
<dbReference type="GO" id="GO:0005524">
    <property type="term" value="F:ATP binding"/>
    <property type="evidence" value="ECO:0007669"/>
    <property type="project" value="UniProtKB-KW"/>
</dbReference>
<evidence type="ECO:0000256" key="4">
    <source>
        <dbReference type="ARBA" id="ARBA00022741"/>
    </source>
</evidence>
<evidence type="ECO:0000256" key="3">
    <source>
        <dbReference type="ARBA" id="ARBA00022605"/>
    </source>
</evidence>
<evidence type="ECO:0000256" key="7">
    <source>
        <dbReference type="SAM" id="SignalP"/>
    </source>
</evidence>
<evidence type="ECO:0000256" key="2">
    <source>
        <dbReference type="ARBA" id="ARBA00022598"/>
    </source>
</evidence>
<dbReference type="EMBL" id="CAICTM010000100">
    <property type="protein sequence ID" value="CAB9501152.1"/>
    <property type="molecule type" value="Genomic_DNA"/>
</dbReference>
<accession>A0A9N8DD96</accession>
<keyword evidence="10" id="KW-1185">Reference proteome</keyword>